<dbReference type="Gene3D" id="3.30.70.2190">
    <property type="match status" value="1"/>
</dbReference>
<evidence type="ECO:0000256" key="11">
    <source>
        <dbReference type="ARBA" id="ARBA00045410"/>
    </source>
</evidence>
<keyword evidence="6" id="KW-0274">FAD</keyword>
<dbReference type="GO" id="GO:0051990">
    <property type="term" value="F:(R)-2-hydroxyglutarate dehydrogenase activity"/>
    <property type="evidence" value="ECO:0007669"/>
    <property type="project" value="UniProtKB-EC"/>
</dbReference>
<dbReference type="PROSITE" id="PS51387">
    <property type="entry name" value="FAD_PCMH"/>
    <property type="match status" value="1"/>
</dbReference>
<dbReference type="SUPFAM" id="SSF55103">
    <property type="entry name" value="FAD-linked oxidases, C-terminal domain"/>
    <property type="match status" value="1"/>
</dbReference>
<comment type="subcellular location">
    <subcellularLocation>
        <location evidence="2">Peroxisome</location>
    </subcellularLocation>
</comment>
<dbReference type="FunFam" id="3.30.70.2190:FF:000001">
    <property type="entry name" value="D-2-hydroxyglutarate dehydrogenase mitochondrial"/>
    <property type="match status" value="1"/>
</dbReference>
<dbReference type="Pfam" id="PF02913">
    <property type="entry name" value="FAD-oxidase_C"/>
    <property type="match status" value="1"/>
</dbReference>
<keyword evidence="5" id="KW-0285">Flavoprotein</keyword>
<protein>
    <recommendedName>
        <fullName evidence="10">D-2-hydroxyglutarate dehydrogenase, mitochondrial</fullName>
        <ecNumber evidence="9">1.1.99.39</ecNumber>
    </recommendedName>
</protein>
<comment type="subunit">
    <text evidence="4">Homodimer.</text>
</comment>
<dbReference type="Gene3D" id="3.30.43.10">
    <property type="entry name" value="Uridine Diphospho-n-acetylenolpyruvylglucosamine Reductase, domain 2"/>
    <property type="match status" value="1"/>
</dbReference>
<comment type="similarity">
    <text evidence="3">Belongs to the FAD-binding oxidoreductase/transferase type 4 family.</text>
</comment>
<feature type="domain" description="FAD-binding PCMH-type" evidence="13">
    <location>
        <begin position="79"/>
        <end position="258"/>
    </location>
</feature>
<dbReference type="FunFam" id="1.10.45.10:FF:000001">
    <property type="entry name" value="D-lactate dehydrogenase mitochondrial"/>
    <property type="match status" value="1"/>
</dbReference>
<dbReference type="GO" id="GO:0005739">
    <property type="term" value="C:mitochondrion"/>
    <property type="evidence" value="ECO:0007669"/>
    <property type="project" value="TreeGrafter"/>
</dbReference>
<dbReference type="InterPro" id="IPR016167">
    <property type="entry name" value="FAD-bd_PCMH_sub1"/>
</dbReference>
<dbReference type="GeneID" id="115876281"/>
<reference evidence="15" key="1">
    <citation type="submission" date="2025-08" db="UniProtKB">
        <authorList>
            <consortium name="RefSeq"/>
        </authorList>
    </citation>
    <scope>IDENTIFICATION</scope>
    <source>
        <tissue evidence="15">Gonads</tissue>
    </source>
</reference>
<comment type="function">
    <text evidence="11">Catalyzes the oxidation of D-2-hydroxyglutarate (D-2-HG) to alpha-ketoglutarate. Also catalyzes the oxidation of other D-2-hydroxyacids, such as D-malate (D-MAL) and D-lactate (D-LAC). Exhibits high activities towards D-2-HG and D-MAL but a very weak activity towards D-LAC.</text>
</comment>
<organism evidence="14 15">
    <name type="scientific">Sitophilus oryzae</name>
    <name type="common">Rice weevil</name>
    <name type="synonym">Curculio oryzae</name>
    <dbReference type="NCBI Taxonomy" id="7048"/>
    <lineage>
        <taxon>Eukaryota</taxon>
        <taxon>Metazoa</taxon>
        <taxon>Ecdysozoa</taxon>
        <taxon>Arthropoda</taxon>
        <taxon>Hexapoda</taxon>
        <taxon>Insecta</taxon>
        <taxon>Pterygota</taxon>
        <taxon>Neoptera</taxon>
        <taxon>Endopterygota</taxon>
        <taxon>Coleoptera</taxon>
        <taxon>Polyphaga</taxon>
        <taxon>Cucujiformia</taxon>
        <taxon>Curculionidae</taxon>
        <taxon>Dryophthorinae</taxon>
        <taxon>Sitophilus</taxon>
    </lineage>
</organism>
<dbReference type="AlphaFoldDB" id="A0A6J2X9J5"/>
<dbReference type="EC" id="1.1.99.39" evidence="9"/>
<dbReference type="InterPro" id="IPR036318">
    <property type="entry name" value="FAD-bd_PCMH-like_sf"/>
</dbReference>
<dbReference type="InterPro" id="IPR016171">
    <property type="entry name" value="Vanillyl_alc_oxidase_C-sub2"/>
</dbReference>
<dbReference type="KEGG" id="soy:115876281"/>
<evidence type="ECO:0000256" key="2">
    <source>
        <dbReference type="ARBA" id="ARBA00004275"/>
    </source>
</evidence>
<keyword evidence="14" id="KW-1185">Reference proteome</keyword>
<evidence type="ECO:0000256" key="7">
    <source>
        <dbReference type="ARBA" id="ARBA00023002"/>
    </source>
</evidence>
<dbReference type="Gene3D" id="3.30.465.10">
    <property type="match status" value="1"/>
</dbReference>
<dbReference type="RefSeq" id="XP_030747861.1">
    <property type="nucleotide sequence ID" value="XM_030892001.1"/>
</dbReference>
<dbReference type="InterPro" id="IPR006094">
    <property type="entry name" value="Oxid_FAD_bind_N"/>
</dbReference>
<evidence type="ECO:0000256" key="1">
    <source>
        <dbReference type="ARBA" id="ARBA00001974"/>
    </source>
</evidence>
<dbReference type="PANTHER" id="PTHR43716:SF1">
    <property type="entry name" value="D-2-HYDROXYGLUTARATE DEHYDROGENASE, MITOCHONDRIAL"/>
    <property type="match status" value="1"/>
</dbReference>
<dbReference type="FunFam" id="3.30.43.10:FF:000011">
    <property type="entry name" value="D-lactate dehydrogenase (Cytochrome)"/>
    <property type="match status" value="1"/>
</dbReference>
<proteinExistence type="inferred from homology"/>
<dbReference type="InterPro" id="IPR051264">
    <property type="entry name" value="FAD-oxidored/transferase_4"/>
</dbReference>
<evidence type="ECO:0000259" key="13">
    <source>
        <dbReference type="PROSITE" id="PS51387"/>
    </source>
</evidence>
<dbReference type="Gene3D" id="1.10.45.10">
    <property type="entry name" value="Vanillyl-alcohol Oxidase, Chain A, domain 4"/>
    <property type="match status" value="1"/>
</dbReference>
<name>A0A6J2X9J5_SITOR</name>
<dbReference type="FunFam" id="3.30.465.10:FF:000001">
    <property type="entry name" value="D-2-hydroxyglutarate dehydrogenase, mitochondrial"/>
    <property type="match status" value="1"/>
</dbReference>
<dbReference type="InterPro" id="IPR016166">
    <property type="entry name" value="FAD-bd_PCMH"/>
</dbReference>
<dbReference type="Pfam" id="PF01565">
    <property type="entry name" value="FAD_binding_4"/>
    <property type="match status" value="1"/>
</dbReference>
<accession>A0A6J2X9J5</accession>
<evidence type="ECO:0000313" key="15">
    <source>
        <dbReference type="RefSeq" id="XP_030747861.1"/>
    </source>
</evidence>
<dbReference type="InterPro" id="IPR004113">
    <property type="entry name" value="FAD-bd_oxidored_4_C"/>
</dbReference>
<comment type="catalytic activity">
    <reaction evidence="12">
        <text>(R)-malate + A = oxaloacetate + AH2</text>
        <dbReference type="Rhea" id="RHEA:67460"/>
        <dbReference type="ChEBI" id="CHEBI:13193"/>
        <dbReference type="ChEBI" id="CHEBI:15588"/>
        <dbReference type="ChEBI" id="CHEBI:16452"/>
        <dbReference type="ChEBI" id="CHEBI:17499"/>
    </reaction>
    <physiologicalReaction direction="left-to-right" evidence="12">
        <dbReference type="Rhea" id="RHEA:67461"/>
    </physiologicalReaction>
</comment>
<evidence type="ECO:0000256" key="4">
    <source>
        <dbReference type="ARBA" id="ARBA00011738"/>
    </source>
</evidence>
<gene>
    <name evidence="15" type="primary">LOC115876281</name>
</gene>
<dbReference type="Proteomes" id="UP000504635">
    <property type="component" value="Unplaced"/>
</dbReference>
<dbReference type="GO" id="GO:0071949">
    <property type="term" value="F:FAD binding"/>
    <property type="evidence" value="ECO:0007669"/>
    <property type="project" value="InterPro"/>
</dbReference>
<dbReference type="PANTHER" id="PTHR43716">
    <property type="entry name" value="D-2-HYDROXYGLUTARATE DEHYDROGENASE, MITOCHONDRIAL"/>
    <property type="match status" value="1"/>
</dbReference>
<dbReference type="InterPro" id="IPR016164">
    <property type="entry name" value="FAD-linked_Oxase-like_C"/>
</dbReference>
<sequence>MMSNKFFKSMVIFNVKNISSRSYTNLPDFTKNTFNVERGFYNYFQEPHLRFFQNLLGNERVVTDLFDLERHNVDWFLQLRGSSDVVLKPKTTEEVSKILEFCNGNKLAVCPQGGNTGASGGSVPVFDEIIISMEMMNEIINIDEDSGTVTCQSGVILESLDKAVAEKGFVVPLDLGAKGSCHIGGNVATNAGGMRLIRYGNLHGNILGLEVVKANGEVLNLLKPMKKDNTGFHLKNLFIGSEGTLGIITKVILQCPPRPRSQHVAFLGLQKYDKVLKTFKKARSDLGEILSAVEVMDHATIEFAHEYVQTVSPIGDYPFYLLIETSGSSDEHDEHKVHAFVESALNQHFVLNGTVASDHTKVRGLWELREKVPVGFKKCGWVGLFDVSLPIKHYYTMVDETRSFLKNRVDSVFGFGHLGDGNLHLNAVSKKYDETLKTSLEKFVAVKTTEFGGSVSAEHGVGFLKRRYLPMANSPGAFHLMTDVKKLLDPNRILNPYKIFP</sequence>
<keyword evidence="7" id="KW-0560">Oxidoreductase</keyword>
<comment type="cofactor">
    <cofactor evidence="1">
        <name>FAD</name>
        <dbReference type="ChEBI" id="CHEBI:57692"/>
    </cofactor>
</comment>
<dbReference type="InterPro" id="IPR016169">
    <property type="entry name" value="FAD-bd_PCMH_sub2"/>
</dbReference>
<evidence type="ECO:0000256" key="3">
    <source>
        <dbReference type="ARBA" id="ARBA00008000"/>
    </source>
</evidence>
<dbReference type="OrthoDB" id="5332616at2759"/>
<dbReference type="SUPFAM" id="SSF56176">
    <property type="entry name" value="FAD-binding/transporter-associated domain-like"/>
    <property type="match status" value="1"/>
</dbReference>
<evidence type="ECO:0000256" key="5">
    <source>
        <dbReference type="ARBA" id="ARBA00022630"/>
    </source>
</evidence>
<evidence type="ECO:0000256" key="10">
    <source>
        <dbReference type="ARBA" id="ARBA00039639"/>
    </source>
</evidence>
<evidence type="ECO:0000256" key="8">
    <source>
        <dbReference type="ARBA" id="ARBA00023140"/>
    </source>
</evidence>
<evidence type="ECO:0000313" key="14">
    <source>
        <dbReference type="Proteomes" id="UP000504635"/>
    </source>
</evidence>
<dbReference type="GO" id="GO:0005777">
    <property type="term" value="C:peroxisome"/>
    <property type="evidence" value="ECO:0007669"/>
    <property type="project" value="UniProtKB-SubCell"/>
</dbReference>
<dbReference type="Gene3D" id="3.30.70.2740">
    <property type="match status" value="1"/>
</dbReference>
<keyword evidence="8" id="KW-0576">Peroxisome</keyword>
<evidence type="ECO:0000256" key="6">
    <source>
        <dbReference type="ARBA" id="ARBA00022827"/>
    </source>
</evidence>
<evidence type="ECO:0000256" key="9">
    <source>
        <dbReference type="ARBA" id="ARBA00039003"/>
    </source>
</evidence>
<evidence type="ECO:0000256" key="12">
    <source>
        <dbReference type="ARBA" id="ARBA00049267"/>
    </source>
</evidence>